<dbReference type="PANTHER" id="PTHR46520:SF1">
    <property type="entry name" value="SERINE BETA-LACTAMASE-LIKE PROTEIN LACTB, MITOCHONDRIAL"/>
    <property type="match status" value="1"/>
</dbReference>
<dbReference type="GO" id="GO:0006508">
    <property type="term" value="P:proteolysis"/>
    <property type="evidence" value="ECO:0007669"/>
    <property type="project" value="TreeGrafter"/>
</dbReference>
<dbReference type="EMBL" id="GANP01012377">
    <property type="protein sequence ID" value="JAB72091.1"/>
    <property type="molecule type" value="mRNA"/>
</dbReference>
<dbReference type="GO" id="GO:0019216">
    <property type="term" value="P:regulation of lipid metabolic process"/>
    <property type="evidence" value="ECO:0007669"/>
    <property type="project" value="TreeGrafter"/>
</dbReference>
<evidence type="ECO:0000313" key="1">
    <source>
        <dbReference type="EMBL" id="JAB72091.1"/>
    </source>
</evidence>
<reference evidence="1" key="1">
    <citation type="journal article" date="2015" name="Sci. Rep.">
        <title>Tissue- and time-dependent transcription in Ixodes ricinus salivary glands and midguts when blood feeding on the vertebrate host.</title>
        <authorList>
            <person name="Kotsyfakis M."/>
            <person name="Schwarz A."/>
            <person name="Erhart J."/>
            <person name="Ribeiro J.M."/>
        </authorList>
    </citation>
    <scope>NUCLEOTIDE SEQUENCE</scope>
    <source>
        <tissue evidence="1">Salivary gland and midgut</tissue>
    </source>
</reference>
<dbReference type="InterPro" id="IPR052794">
    <property type="entry name" value="Mito_Ser_Protease_LACTB"/>
</dbReference>
<organism evidence="1">
    <name type="scientific">Ixodes ricinus</name>
    <name type="common">Common tick</name>
    <name type="synonym">Acarus ricinus</name>
    <dbReference type="NCBI Taxonomy" id="34613"/>
    <lineage>
        <taxon>Eukaryota</taxon>
        <taxon>Metazoa</taxon>
        <taxon>Ecdysozoa</taxon>
        <taxon>Arthropoda</taxon>
        <taxon>Chelicerata</taxon>
        <taxon>Arachnida</taxon>
        <taxon>Acari</taxon>
        <taxon>Parasitiformes</taxon>
        <taxon>Ixodida</taxon>
        <taxon>Ixodoidea</taxon>
        <taxon>Ixodidae</taxon>
        <taxon>Ixodinae</taxon>
        <taxon>Ixodes</taxon>
    </lineage>
</organism>
<dbReference type="GO" id="GO:0005739">
    <property type="term" value="C:mitochondrion"/>
    <property type="evidence" value="ECO:0007669"/>
    <property type="project" value="TreeGrafter"/>
</dbReference>
<dbReference type="PANTHER" id="PTHR46520">
    <property type="entry name" value="SERINE BETA-LACTAMASE-LIKE PROTEIN LACTB, MITOCHONDRIAL"/>
    <property type="match status" value="1"/>
</dbReference>
<name>V5ID85_IXORI</name>
<dbReference type="AlphaFoldDB" id="V5ID85"/>
<protein>
    <submittedName>
        <fullName evidence="1">Uncharacterized protein</fullName>
    </submittedName>
</protein>
<proteinExistence type="evidence at transcript level"/>
<sequence>MWSRSGRYDYGMGWTLAATAPGYGGCAEEPPFVAYHGGSSIGGTSVLVVLPNEASGRMTAAERKRSNDLPRGVVIAIIGNLSGADYKEAALSIAREFTKLAS</sequence>
<accession>V5ID85</accession>
<dbReference type="GO" id="GO:0008233">
    <property type="term" value="F:peptidase activity"/>
    <property type="evidence" value="ECO:0007669"/>
    <property type="project" value="TreeGrafter"/>
</dbReference>